<dbReference type="PANTHER" id="PTHR11640">
    <property type="entry name" value="NEPHRIN"/>
    <property type="match status" value="1"/>
</dbReference>
<dbReference type="GO" id="GO:0098609">
    <property type="term" value="P:cell-cell adhesion"/>
    <property type="evidence" value="ECO:0007669"/>
    <property type="project" value="TreeGrafter"/>
</dbReference>
<dbReference type="PANTHER" id="PTHR11640:SF31">
    <property type="entry name" value="IRREGULAR CHIASM C-ROUGHEST PROTEIN-RELATED"/>
    <property type="match status" value="1"/>
</dbReference>
<sequence length="336" mass="36637">MFGTACHVSCETILTAVKGEDVVLECKLPDLAETPPCSNAGIQFEWLADNGTIAGCANTSANYTLNKTSGALTIPHVSGSLNGTHYHCQVLQGTGPRKYAVELIVFNGTAITETTSMLNGIVGGGIALECFVKRVPLGFPHITFKWLLGNKLLHDVCTDEGSTKTGKYDYHHDNYGCNLTINNLELTDEGRYRCEARYSATTVWKKKSLTVNVPPKDVYIINANTGEVYSGYVLIRLDTDQRFTCLATDTKPPAEITWTLAGKNRSGETRVVGTRLYNTSSTFTVPSFQPGQRENLTCTATGAGGKVVTNIRLLGHYEKTAYLATDLTYKPTWPQT</sequence>
<evidence type="ECO:0000259" key="6">
    <source>
        <dbReference type="PROSITE" id="PS50835"/>
    </source>
</evidence>
<dbReference type="AlphaFoldDB" id="A0A914APR2"/>
<feature type="domain" description="Ig-like" evidence="6">
    <location>
        <begin position="96"/>
        <end position="210"/>
    </location>
</feature>
<dbReference type="Gene3D" id="2.60.40.10">
    <property type="entry name" value="Immunoglobulins"/>
    <property type="match status" value="3"/>
</dbReference>
<keyword evidence="4" id="KW-0325">Glycoprotein</keyword>
<keyword evidence="2" id="KW-0472">Membrane</keyword>
<evidence type="ECO:0000256" key="3">
    <source>
        <dbReference type="ARBA" id="ARBA00023157"/>
    </source>
</evidence>
<dbReference type="InterPro" id="IPR013098">
    <property type="entry name" value="Ig_I-set"/>
</dbReference>
<dbReference type="GO" id="GO:0005911">
    <property type="term" value="C:cell-cell junction"/>
    <property type="evidence" value="ECO:0007669"/>
    <property type="project" value="TreeGrafter"/>
</dbReference>
<evidence type="ECO:0000256" key="5">
    <source>
        <dbReference type="ARBA" id="ARBA00023319"/>
    </source>
</evidence>
<dbReference type="Pfam" id="PF08205">
    <property type="entry name" value="C2-set_2"/>
    <property type="match status" value="1"/>
</dbReference>
<reference evidence="7" key="1">
    <citation type="submission" date="2022-11" db="UniProtKB">
        <authorList>
            <consortium name="EnsemblMetazoa"/>
        </authorList>
    </citation>
    <scope>IDENTIFICATION</scope>
</reference>
<feature type="domain" description="Ig-like" evidence="6">
    <location>
        <begin position="215"/>
        <end position="309"/>
    </location>
</feature>
<name>A0A914APR2_PATMI</name>
<dbReference type="GeneID" id="119735871"/>
<dbReference type="OrthoDB" id="10048737at2759"/>
<protein>
    <recommendedName>
        <fullName evidence="6">Ig-like domain-containing protein</fullName>
    </recommendedName>
</protein>
<dbReference type="GO" id="GO:0050839">
    <property type="term" value="F:cell adhesion molecule binding"/>
    <property type="evidence" value="ECO:0007669"/>
    <property type="project" value="TreeGrafter"/>
</dbReference>
<dbReference type="PROSITE" id="PS50835">
    <property type="entry name" value="IG_LIKE"/>
    <property type="match status" value="3"/>
</dbReference>
<dbReference type="SMART" id="SM00408">
    <property type="entry name" value="IGc2"/>
    <property type="match status" value="2"/>
</dbReference>
<dbReference type="CDD" id="cd00096">
    <property type="entry name" value="Ig"/>
    <property type="match status" value="1"/>
</dbReference>
<dbReference type="InterPro" id="IPR003599">
    <property type="entry name" value="Ig_sub"/>
</dbReference>
<accession>A0A914APR2</accession>
<evidence type="ECO:0000256" key="1">
    <source>
        <dbReference type="ARBA" id="ARBA00004479"/>
    </source>
</evidence>
<dbReference type="InterPro" id="IPR036179">
    <property type="entry name" value="Ig-like_dom_sf"/>
</dbReference>
<dbReference type="InterPro" id="IPR003598">
    <property type="entry name" value="Ig_sub2"/>
</dbReference>
<dbReference type="InterPro" id="IPR013783">
    <property type="entry name" value="Ig-like_fold"/>
</dbReference>
<dbReference type="SUPFAM" id="SSF48726">
    <property type="entry name" value="Immunoglobulin"/>
    <property type="match status" value="3"/>
</dbReference>
<dbReference type="EnsemblMetazoa" id="XM_038209814.1">
    <property type="protein sequence ID" value="XP_038065742.1"/>
    <property type="gene ID" value="LOC119735871"/>
</dbReference>
<keyword evidence="5" id="KW-0393">Immunoglobulin domain</keyword>
<evidence type="ECO:0000313" key="8">
    <source>
        <dbReference type="Proteomes" id="UP000887568"/>
    </source>
</evidence>
<evidence type="ECO:0000313" key="7">
    <source>
        <dbReference type="EnsemblMetazoa" id="XP_038065742.1"/>
    </source>
</evidence>
<feature type="domain" description="Ig-like" evidence="6">
    <location>
        <begin position="18"/>
        <end position="90"/>
    </location>
</feature>
<evidence type="ECO:0000256" key="4">
    <source>
        <dbReference type="ARBA" id="ARBA00023180"/>
    </source>
</evidence>
<keyword evidence="3" id="KW-1015">Disulfide bond</keyword>
<dbReference type="InterPro" id="IPR013162">
    <property type="entry name" value="CD80_C2-set"/>
</dbReference>
<organism evidence="7 8">
    <name type="scientific">Patiria miniata</name>
    <name type="common">Bat star</name>
    <name type="synonym">Asterina miniata</name>
    <dbReference type="NCBI Taxonomy" id="46514"/>
    <lineage>
        <taxon>Eukaryota</taxon>
        <taxon>Metazoa</taxon>
        <taxon>Echinodermata</taxon>
        <taxon>Eleutherozoa</taxon>
        <taxon>Asterozoa</taxon>
        <taxon>Asteroidea</taxon>
        <taxon>Valvatacea</taxon>
        <taxon>Valvatida</taxon>
        <taxon>Asterinidae</taxon>
        <taxon>Patiria</taxon>
    </lineage>
</organism>
<dbReference type="InterPro" id="IPR051275">
    <property type="entry name" value="Cell_adhesion_signaling"/>
</dbReference>
<evidence type="ECO:0000256" key="2">
    <source>
        <dbReference type="ARBA" id="ARBA00023136"/>
    </source>
</evidence>
<dbReference type="Pfam" id="PF07679">
    <property type="entry name" value="I-set"/>
    <property type="match status" value="1"/>
</dbReference>
<proteinExistence type="predicted"/>
<dbReference type="Proteomes" id="UP000887568">
    <property type="component" value="Unplaced"/>
</dbReference>
<comment type="subcellular location">
    <subcellularLocation>
        <location evidence="1">Membrane</location>
        <topology evidence="1">Single-pass type I membrane protein</topology>
    </subcellularLocation>
</comment>
<keyword evidence="8" id="KW-1185">Reference proteome</keyword>
<dbReference type="RefSeq" id="XP_038065742.1">
    <property type="nucleotide sequence ID" value="XM_038209814.1"/>
</dbReference>
<dbReference type="GO" id="GO:0005886">
    <property type="term" value="C:plasma membrane"/>
    <property type="evidence" value="ECO:0007669"/>
    <property type="project" value="TreeGrafter"/>
</dbReference>
<dbReference type="InterPro" id="IPR007110">
    <property type="entry name" value="Ig-like_dom"/>
</dbReference>
<dbReference type="SMART" id="SM00409">
    <property type="entry name" value="IG"/>
    <property type="match status" value="3"/>
</dbReference>